<gene>
    <name evidence="1" type="ORF">MJB10_16410</name>
</gene>
<reference evidence="1" key="1">
    <citation type="submission" date="2022-02" db="EMBL/GenBank/DDBJ databases">
        <title>Paenibacillus sp. MBLB1832 Whole Genome Shotgun Sequencing.</title>
        <authorList>
            <person name="Hwang C.Y."/>
            <person name="Cho E.-S."/>
            <person name="Seo M.-J."/>
        </authorList>
    </citation>
    <scope>NUCLEOTIDE SEQUENCE</scope>
    <source>
        <strain evidence="1">MBLB1832</strain>
    </source>
</reference>
<organism evidence="1 2">
    <name type="scientific">Paenibacillus roseopurpureus</name>
    <dbReference type="NCBI Taxonomy" id="2918901"/>
    <lineage>
        <taxon>Bacteria</taxon>
        <taxon>Bacillati</taxon>
        <taxon>Bacillota</taxon>
        <taxon>Bacilli</taxon>
        <taxon>Bacillales</taxon>
        <taxon>Paenibacillaceae</taxon>
        <taxon>Paenibacillus</taxon>
    </lineage>
</organism>
<dbReference type="InterPro" id="IPR011051">
    <property type="entry name" value="RmlC_Cupin_sf"/>
</dbReference>
<dbReference type="RefSeq" id="WP_314796356.1">
    <property type="nucleotide sequence ID" value="NZ_CP130319.1"/>
</dbReference>
<dbReference type="KEGG" id="proo:MJB10_16410"/>
<dbReference type="Proteomes" id="UP001304650">
    <property type="component" value="Chromosome"/>
</dbReference>
<evidence type="ECO:0000313" key="1">
    <source>
        <dbReference type="EMBL" id="WNR42698.1"/>
    </source>
</evidence>
<protein>
    <recommendedName>
        <fullName evidence="3">Cupin</fullName>
    </recommendedName>
</protein>
<dbReference type="SUPFAM" id="SSF51182">
    <property type="entry name" value="RmlC-like cupins"/>
    <property type="match status" value="1"/>
</dbReference>
<evidence type="ECO:0008006" key="3">
    <source>
        <dbReference type="Google" id="ProtNLM"/>
    </source>
</evidence>
<dbReference type="AlphaFoldDB" id="A0AA96LKH8"/>
<dbReference type="InterPro" id="IPR014710">
    <property type="entry name" value="RmlC-like_jellyroll"/>
</dbReference>
<evidence type="ECO:0000313" key="2">
    <source>
        <dbReference type="Proteomes" id="UP001304650"/>
    </source>
</evidence>
<name>A0AA96LKH8_9BACL</name>
<accession>A0AA96LKH8</accession>
<keyword evidence="2" id="KW-1185">Reference proteome</keyword>
<dbReference type="Gene3D" id="2.60.120.10">
    <property type="entry name" value="Jelly Rolls"/>
    <property type="match status" value="1"/>
</dbReference>
<proteinExistence type="predicted"/>
<dbReference type="EMBL" id="CP130319">
    <property type="protein sequence ID" value="WNR42698.1"/>
    <property type="molecule type" value="Genomic_DNA"/>
</dbReference>
<sequence length="388" mass="45114">MEPKFEDIFTSPENSVFQVVFFPDRIYHAQYLNATRSSRYRYNVQEVRTKGDANVLKGEVYLDGRYLTNFLRVEYHPARLTEVTRLKNRFLGHKINTFIKLLSGDSNFTQEANVTMHYCDWIGAYQVEIWESLEAPNGSRHDFKVISQMGKEMPITRVSQFSPHIRDIKHLQKLQLAFSEYQIDLPFGNAIDDPQWDNNFFRSHQEPRTNEPSSQQNTIKDWNYEVNFQRGWFMNSHDVQPVRYLNAMMEVEKNEDARPDNIIEMRWILQREFGGKVAYFHEVNIPPGKVEGTHHHIGSEELYYIVEGEGIGYMAVGDDPCLEALDPVTNKPKYPTVEREIFGIGRKACKELPIGPGNVIYTKSGGFHGIRNTGDKPLKFVAFLYHCN</sequence>